<evidence type="ECO:0000256" key="8">
    <source>
        <dbReference type="HAMAP-Rule" id="MF_00147"/>
    </source>
</evidence>
<evidence type="ECO:0000256" key="1">
    <source>
        <dbReference type="ARBA" id="ARBA00000148"/>
    </source>
</evidence>
<dbReference type="InterPro" id="IPR022896">
    <property type="entry name" value="TrioseP_Isoase_bac/euk"/>
</dbReference>
<dbReference type="Gene3D" id="3.20.20.70">
    <property type="entry name" value="Aldolase class I"/>
    <property type="match status" value="1"/>
</dbReference>
<keyword evidence="4 8" id="KW-0312">Gluconeogenesis</keyword>
<name>A0ABP7T141_9SPHN</name>
<comment type="caution">
    <text evidence="10">The sequence shown here is derived from an EMBL/GenBank/DDBJ whole genome shotgun (WGS) entry which is preliminary data.</text>
</comment>
<evidence type="ECO:0000313" key="10">
    <source>
        <dbReference type="EMBL" id="GAA4019546.1"/>
    </source>
</evidence>
<dbReference type="InterPro" id="IPR020861">
    <property type="entry name" value="Triosephosphate_isomerase_AS"/>
</dbReference>
<dbReference type="GO" id="GO:0016853">
    <property type="term" value="F:isomerase activity"/>
    <property type="evidence" value="ECO:0007669"/>
    <property type="project" value="UniProtKB-KW"/>
</dbReference>
<keyword evidence="5 8" id="KW-0963">Cytoplasm</keyword>
<comment type="subcellular location">
    <subcellularLocation>
        <location evidence="8 9">Cytoplasm</location>
    </subcellularLocation>
</comment>
<evidence type="ECO:0000256" key="5">
    <source>
        <dbReference type="ARBA" id="ARBA00022490"/>
    </source>
</evidence>
<proteinExistence type="inferred from homology"/>
<dbReference type="NCBIfam" id="TIGR00419">
    <property type="entry name" value="tim"/>
    <property type="match status" value="1"/>
</dbReference>
<keyword evidence="6 8" id="KW-0324">Glycolysis</keyword>
<evidence type="ECO:0000256" key="4">
    <source>
        <dbReference type="ARBA" id="ARBA00022432"/>
    </source>
</evidence>
<comment type="subunit">
    <text evidence="8 9">Homodimer.</text>
</comment>
<dbReference type="InterPro" id="IPR013785">
    <property type="entry name" value="Aldolase_TIM"/>
</dbReference>
<feature type="binding site" evidence="8">
    <location>
        <position position="212"/>
    </location>
    <ligand>
        <name>substrate</name>
    </ligand>
</feature>
<protein>
    <recommendedName>
        <fullName evidence="8 9">Triosephosphate isomerase</fullName>
        <shortName evidence="8">TIM</shortName>
        <shortName evidence="8">TPI</shortName>
        <ecNumber evidence="8 9">5.3.1.1</ecNumber>
    </recommendedName>
    <alternativeName>
        <fullName evidence="8">Triose-phosphate isomerase</fullName>
    </alternativeName>
</protein>
<evidence type="ECO:0000313" key="11">
    <source>
        <dbReference type="Proteomes" id="UP001500235"/>
    </source>
</evidence>
<comment type="similarity">
    <text evidence="3 8 9">Belongs to the triosephosphate isomerase family.</text>
</comment>
<dbReference type="EMBL" id="BAABBQ010000001">
    <property type="protein sequence ID" value="GAA4019546.1"/>
    <property type="molecule type" value="Genomic_DNA"/>
</dbReference>
<evidence type="ECO:0000256" key="9">
    <source>
        <dbReference type="RuleBase" id="RU363013"/>
    </source>
</evidence>
<evidence type="ECO:0000256" key="2">
    <source>
        <dbReference type="ARBA" id="ARBA00004939"/>
    </source>
</evidence>
<dbReference type="PANTHER" id="PTHR21139">
    <property type="entry name" value="TRIOSEPHOSPHATE ISOMERASE"/>
    <property type="match status" value="1"/>
</dbReference>
<feature type="binding site" evidence="8">
    <location>
        <begin position="233"/>
        <end position="234"/>
    </location>
    <ligand>
        <name>substrate</name>
    </ligand>
</feature>
<feature type="binding site" evidence="8">
    <location>
        <begin position="12"/>
        <end position="14"/>
    </location>
    <ligand>
        <name>substrate</name>
    </ligand>
</feature>
<dbReference type="EC" id="5.3.1.1" evidence="8 9"/>
<organism evidence="10 11">
    <name type="scientific">Sphingomonas swuensis</name>
    <dbReference type="NCBI Taxonomy" id="977800"/>
    <lineage>
        <taxon>Bacteria</taxon>
        <taxon>Pseudomonadati</taxon>
        <taxon>Pseudomonadota</taxon>
        <taxon>Alphaproteobacteria</taxon>
        <taxon>Sphingomonadales</taxon>
        <taxon>Sphingomonadaceae</taxon>
        <taxon>Sphingomonas</taxon>
    </lineage>
</organism>
<feature type="active site" description="Electrophile" evidence="8">
    <location>
        <position position="96"/>
    </location>
</feature>
<dbReference type="InterPro" id="IPR035990">
    <property type="entry name" value="TIM_sf"/>
</dbReference>
<comment type="catalytic activity">
    <reaction evidence="1">
        <text>L-erythrulose 1-phosphate = D-erythrulose 4-phosphate</text>
        <dbReference type="Rhea" id="RHEA:49588"/>
        <dbReference type="ChEBI" id="CHEBI:58002"/>
        <dbReference type="ChEBI" id="CHEBI:90796"/>
        <dbReference type="EC" id="5.3.1.33"/>
    </reaction>
</comment>
<dbReference type="HAMAP" id="MF_00147_B">
    <property type="entry name" value="TIM_B"/>
    <property type="match status" value="1"/>
</dbReference>
<comment type="pathway">
    <text evidence="8 9">Carbohydrate degradation; glycolysis; D-glyceraldehyde 3-phosphate from glycerone phosphate: step 1/1.</text>
</comment>
<comment type="pathway">
    <text evidence="8 9">Carbohydrate biosynthesis; gluconeogenesis.</text>
</comment>
<dbReference type="Pfam" id="PF00121">
    <property type="entry name" value="TIM"/>
    <property type="match status" value="1"/>
</dbReference>
<dbReference type="PROSITE" id="PS51440">
    <property type="entry name" value="TIM_2"/>
    <property type="match status" value="1"/>
</dbReference>
<sequence>MNDKMVKLIAGNWKMHGTADSLAEVRAIAEWARKFEGGVEVALCLPATLIHRAAEAVPGFTIGAQDLHHMEKGAHTGDICAAMLHDAGASMVIVGHSERREAHREADADVRAKAEAGLAAGLKVILCVGESLEVREAGRAEQTVAAQVDASLPRTAVDPAVFSVAYEPIWAIGTGKVAEPIDIEEMHRAIRERLVSAYGEAGTGVRILYGGSVKASNAAEIFAVREVGGALVGGASLTAADFLPIVEAGAA</sequence>
<evidence type="ECO:0000256" key="6">
    <source>
        <dbReference type="ARBA" id="ARBA00023152"/>
    </source>
</evidence>
<keyword evidence="7 8" id="KW-0413">Isomerase</keyword>
<evidence type="ECO:0000256" key="7">
    <source>
        <dbReference type="ARBA" id="ARBA00023235"/>
    </source>
</evidence>
<keyword evidence="11" id="KW-1185">Reference proteome</keyword>
<comment type="function">
    <text evidence="8">Involved in the gluconeogenesis. Catalyzes stereospecifically the conversion of dihydroxyacetone phosphate (DHAP) to D-glyceraldehyde-3-phosphate (G3P).</text>
</comment>
<comment type="catalytic activity">
    <reaction evidence="8 9">
        <text>D-glyceraldehyde 3-phosphate = dihydroxyacetone phosphate</text>
        <dbReference type="Rhea" id="RHEA:18585"/>
        <dbReference type="ChEBI" id="CHEBI:57642"/>
        <dbReference type="ChEBI" id="CHEBI:59776"/>
        <dbReference type="EC" id="5.3.1.1"/>
    </reaction>
</comment>
<dbReference type="SUPFAM" id="SSF51351">
    <property type="entry name" value="Triosephosphate isomerase (TIM)"/>
    <property type="match status" value="1"/>
</dbReference>
<comment type="pathway">
    <text evidence="2">Carbohydrate metabolism; erythritol degradation.</text>
</comment>
<dbReference type="Proteomes" id="UP001500235">
    <property type="component" value="Unassembled WGS sequence"/>
</dbReference>
<feature type="active site" description="Proton acceptor" evidence="8">
    <location>
        <position position="167"/>
    </location>
</feature>
<dbReference type="PROSITE" id="PS00171">
    <property type="entry name" value="TIM_1"/>
    <property type="match status" value="1"/>
</dbReference>
<dbReference type="CDD" id="cd00311">
    <property type="entry name" value="TIM"/>
    <property type="match status" value="1"/>
</dbReference>
<gene>
    <name evidence="8 10" type="primary">tpiA</name>
    <name evidence="10" type="ORF">GCM10022280_19280</name>
</gene>
<evidence type="ECO:0000256" key="3">
    <source>
        <dbReference type="ARBA" id="ARBA00007422"/>
    </source>
</evidence>
<dbReference type="InterPro" id="IPR000652">
    <property type="entry name" value="Triosephosphate_isomerase"/>
</dbReference>
<reference evidence="11" key="1">
    <citation type="journal article" date="2019" name="Int. J. Syst. Evol. Microbiol.">
        <title>The Global Catalogue of Microorganisms (GCM) 10K type strain sequencing project: providing services to taxonomists for standard genome sequencing and annotation.</title>
        <authorList>
            <consortium name="The Broad Institute Genomics Platform"/>
            <consortium name="The Broad Institute Genome Sequencing Center for Infectious Disease"/>
            <person name="Wu L."/>
            <person name="Ma J."/>
        </authorList>
    </citation>
    <scope>NUCLEOTIDE SEQUENCE [LARGE SCALE GENOMIC DNA]</scope>
    <source>
        <strain evidence="11">JCM 17563</strain>
    </source>
</reference>
<feature type="binding site" evidence="8">
    <location>
        <position position="173"/>
    </location>
    <ligand>
        <name>substrate</name>
    </ligand>
</feature>
<dbReference type="PANTHER" id="PTHR21139:SF42">
    <property type="entry name" value="TRIOSEPHOSPHATE ISOMERASE"/>
    <property type="match status" value="1"/>
</dbReference>
<accession>A0ABP7T141</accession>